<keyword evidence="16 23" id="KW-0472">Membrane</keyword>
<keyword evidence="14" id="KW-0915">Sodium</keyword>
<dbReference type="GO" id="GO:0008554">
    <property type="term" value="F:P-type sodium transporter activity"/>
    <property type="evidence" value="ECO:0007669"/>
    <property type="project" value="UniProtKB-EC"/>
</dbReference>
<keyword evidence="5" id="KW-0633">Potassium transport</keyword>
<evidence type="ECO:0000256" key="7">
    <source>
        <dbReference type="ARBA" id="ARBA00022723"/>
    </source>
</evidence>
<dbReference type="FunFam" id="1.20.1110.10:FF:000020">
    <property type="entry name" value="Sodium ion P-type ATPase"/>
    <property type="match status" value="1"/>
</dbReference>
<feature type="transmembrane region" description="Helical" evidence="23">
    <location>
        <begin position="61"/>
        <end position="79"/>
    </location>
</feature>
<evidence type="ECO:0000256" key="3">
    <source>
        <dbReference type="ARBA" id="ARBA00022448"/>
    </source>
</evidence>
<feature type="region of interest" description="Disordered" evidence="22">
    <location>
        <begin position="419"/>
        <end position="471"/>
    </location>
</feature>
<dbReference type="InterPro" id="IPR004014">
    <property type="entry name" value="ATPase_P-typ_cation-transptr_N"/>
</dbReference>
<keyword evidence="7" id="KW-0479">Metal-binding</keyword>
<dbReference type="PRINTS" id="PR00119">
    <property type="entry name" value="CATATPASE"/>
</dbReference>
<evidence type="ECO:0000256" key="20">
    <source>
        <dbReference type="ARBA" id="ARBA00048599"/>
    </source>
</evidence>
<dbReference type="GO" id="GO:0006813">
    <property type="term" value="P:potassium ion transport"/>
    <property type="evidence" value="ECO:0007669"/>
    <property type="project" value="UniProtKB-KW"/>
</dbReference>
<evidence type="ECO:0000256" key="1">
    <source>
        <dbReference type="ARBA" id="ARBA00001946"/>
    </source>
</evidence>
<dbReference type="Gene3D" id="1.20.1110.10">
    <property type="entry name" value="Calcium-transporting ATPase, transmembrane domain"/>
    <property type="match status" value="3"/>
</dbReference>
<evidence type="ECO:0000256" key="18">
    <source>
        <dbReference type="ARBA" id="ARBA00035017"/>
    </source>
</evidence>
<evidence type="ECO:0000259" key="24">
    <source>
        <dbReference type="SMART" id="SM00831"/>
    </source>
</evidence>
<feature type="transmembrane region" description="Helical" evidence="23">
    <location>
        <begin position="955"/>
        <end position="977"/>
    </location>
</feature>
<dbReference type="SFLD" id="SFLDF00027">
    <property type="entry name" value="p-type_atpase"/>
    <property type="match status" value="1"/>
</dbReference>
<dbReference type="FunFam" id="1.20.1110.10:FF:000015">
    <property type="entry name" value="Sodium ion P-type ATPase"/>
    <property type="match status" value="1"/>
</dbReference>
<keyword evidence="11" id="KW-0630">Potassium</keyword>
<keyword evidence="10" id="KW-0460">Magnesium</keyword>
<accession>A0A151GMH5</accession>
<feature type="transmembrane region" description="Helical" evidence="23">
    <location>
        <begin position="1006"/>
        <end position="1026"/>
    </location>
</feature>
<dbReference type="SFLD" id="SFLDG00002">
    <property type="entry name" value="C1.7:_P-type_atpase_like"/>
    <property type="match status" value="1"/>
</dbReference>
<dbReference type="InterPro" id="IPR036412">
    <property type="entry name" value="HAD-like_sf"/>
</dbReference>
<keyword evidence="6 23" id="KW-0812">Transmembrane</keyword>
<reference evidence="25 26" key="1">
    <citation type="journal article" date="2016" name="Sci. Rep.">
        <title>Insights into Adaptations to a Near-Obligate Nematode Endoparasitic Lifestyle from the Finished Genome of Drechmeria coniospora.</title>
        <authorList>
            <person name="Zhang L."/>
            <person name="Zhou Z."/>
            <person name="Guo Q."/>
            <person name="Fokkens L."/>
            <person name="Miskei M."/>
            <person name="Pocsi I."/>
            <person name="Zhang W."/>
            <person name="Chen M."/>
            <person name="Wang L."/>
            <person name="Sun Y."/>
            <person name="Donzelli B.G."/>
            <person name="Gibson D.M."/>
            <person name="Nelson D.R."/>
            <person name="Luo J.G."/>
            <person name="Rep M."/>
            <person name="Liu H."/>
            <person name="Yang S."/>
            <person name="Wang J."/>
            <person name="Krasnoff S.B."/>
            <person name="Xu Y."/>
            <person name="Molnar I."/>
            <person name="Lin M."/>
        </authorList>
    </citation>
    <scope>NUCLEOTIDE SEQUENCE [LARGE SCALE GENOMIC DNA]</scope>
    <source>
        <strain evidence="25 26">ARSEF 6962</strain>
    </source>
</reference>
<dbReference type="InParanoid" id="A0A151GMH5"/>
<dbReference type="GO" id="GO:0005886">
    <property type="term" value="C:plasma membrane"/>
    <property type="evidence" value="ECO:0007669"/>
    <property type="project" value="UniProtKB-SubCell"/>
</dbReference>
<evidence type="ECO:0000256" key="19">
    <source>
        <dbReference type="ARBA" id="ARBA00035029"/>
    </source>
</evidence>
<dbReference type="NCBIfam" id="TIGR01494">
    <property type="entry name" value="ATPase_P-type"/>
    <property type="match status" value="2"/>
</dbReference>
<dbReference type="InterPro" id="IPR006414">
    <property type="entry name" value="P-type_ATPase_IID"/>
</dbReference>
<keyword evidence="3" id="KW-0813">Transport</keyword>
<dbReference type="GO" id="GO:0046872">
    <property type="term" value="F:metal ion binding"/>
    <property type="evidence" value="ECO:0007669"/>
    <property type="project" value="UniProtKB-KW"/>
</dbReference>
<dbReference type="RefSeq" id="XP_040657676.1">
    <property type="nucleotide sequence ID" value="XM_040802643.1"/>
</dbReference>
<feature type="transmembrane region" description="Helical" evidence="23">
    <location>
        <begin position="291"/>
        <end position="313"/>
    </location>
</feature>
<organism evidence="25 26">
    <name type="scientific">Drechmeria coniospora</name>
    <name type="common">Nematophagous fungus</name>
    <name type="synonym">Meria coniospora</name>
    <dbReference type="NCBI Taxonomy" id="98403"/>
    <lineage>
        <taxon>Eukaryota</taxon>
        <taxon>Fungi</taxon>
        <taxon>Dikarya</taxon>
        <taxon>Ascomycota</taxon>
        <taxon>Pezizomycotina</taxon>
        <taxon>Sordariomycetes</taxon>
        <taxon>Hypocreomycetidae</taxon>
        <taxon>Hypocreales</taxon>
        <taxon>Ophiocordycipitaceae</taxon>
        <taxon>Drechmeria</taxon>
    </lineage>
</organism>
<keyword evidence="13 23" id="KW-1133">Transmembrane helix</keyword>
<feature type="compositionally biased region" description="Basic and acidic residues" evidence="22">
    <location>
        <begin position="456"/>
        <end position="469"/>
    </location>
</feature>
<evidence type="ECO:0000256" key="8">
    <source>
        <dbReference type="ARBA" id="ARBA00022741"/>
    </source>
</evidence>
<evidence type="ECO:0000256" key="17">
    <source>
        <dbReference type="ARBA" id="ARBA00023201"/>
    </source>
</evidence>
<feature type="transmembrane region" description="Helical" evidence="23">
    <location>
        <begin position="319"/>
        <end position="349"/>
    </location>
</feature>
<evidence type="ECO:0000256" key="15">
    <source>
        <dbReference type="ARBA" id="ARBA00023065"/>
    </source>
</evidence>
<dbReference type="InterPro" id="IPR059000">
    <property type="entry name" value="ATPase_P-type_domA"/>
</dbReference>
<dbReference type="SUPFAM" id="SSF81660">
    <property type="entry name" value="Metal cation-transporting ATPase, ATP-binding domain N"/>
    <property type="match status" value="1"/>
</dbReference>
<evidence type="ECO:0000256" key="14">
    <source>
        <dbReference type="ARBA" id="ARBA00023053"/>
    </source>
</evidence>
<proteinExistence type="inferred from homology"/>
<feature type="transmembrane region" description="Helical" evidence="23">
    <location>
        <begin position="831"/>
        <end position="853"/>
    </location>
</feature>
<dbReference type="EMBL" id="LAYC01000002">
    <property type="protein sequence ID" value="KYK58324.1"/>
    <property type="molecule type" value="Genomic_DNA"/>
</dbReference>
<dbReference type="Gene3D" id="3.40.50.1000">
    <property type="entry name" value="HAD superfamily/HAD-like"/>
    <property type="match status" value="2"/>
</dbReference>
<dbReference type="PROSITE" id="PS00154">
    <property type="entry name" value="ATPASE_E1_E2"/>
    <property type="match status" value="1"/>
</dbReference>
<dbReference type="STRING" id="98403.A0A151GMH5"/>
<dbReference type="SUPFAM" id="SSF56784">
    <property type="entry name" value="HAD-like"/>
    <property type="match status" value="1"/>
</dbReference>
<evidence type="ECO:0000256" key="11">
    <source>
        <dbReference type="ARBA" id="ARBA00022958"/>
    </source>
</evidence>
<evidence type="ECO:0000256" key="9">
    <source>
        <dbReference type="ARBA" id="ARBA00022840"/>
    </source>
</evidence>
<evidence type="ECO:0000256" key="2">
    <source>
        <dbReference type="ARBA" id="ARBA00004651"/>
    </source>
</evidence>
<evidence type="ECO:0000256" key="13">
    <source>
        <dbReference type="ARBA" id="ARBA00022989"/>
    </source>
</evidence>
<dbReference type="NCBIfam" id="TIGR01523">
    <property type="entry name" value="ATPase-IID_K-Na"/>
    <property type="match status" value="1"/>
</dbReference>
<evidence type="ECO:0000256" key="4">
    <source>
        <dbReference type="ARBA" id="ARBA00022475"/>
    </source>
</evidence>
<dbReference type="Pfam" id="PF00689">
    <property type="entry name" value="Cation_ATPase_C"/>
    <property type="match status" value="1"/>
</dbReference>
<evidence type="ECO:0000256" key="22">
    <source>
        <dbReference type="SAM" id="MobiDB-lite"/>
    </source>
</evidence>
<dbReference type="Gene3D" id="3.40.1110.10">
    <property type="entry name" value="Calcium-transporting ATPase, cytoplasmic domain N"/>
    <property type="match status" value="2"/>
</dbReference>
<keyword evidence="12" id="KW-1278">Translocase</keyword>
<dbReference type="GO" id="GO:0005524">
    <property type="term" value="F:ATP binding"/>
    <property type="evidence" value="ECO:0007669"/>
    <property type="project" value="UniProtKB-KW"/>
</dbReference>
<keyword evidence="4" id="KW-1003">Cell membrane</keyword>
<dbReference type="SUPFAM" id="SSF81665">
    <property type="entry name" value="Calcium ATPase, transmembrane domain M"/>
    <property type="match status" value="1"/>
</dbReference>
<dbReference type="Gene3D" id="2.70.150.10">
    <property type="entry name" value="Calcium-transporting ATPase, cytoplasmic transduction domain A"/>
    <property type="match status" value="1"/>
</dbReference>
<name>A0A151GMH5_DRECN</name>
<sequence length="1129" mass="124120">MAEFERHPFLLSVEETARALSTDVDRGLSSAQVVELQQKYPKNELQVGEGIPWYSILTKQILNAMIIVLAFAMALSFGIRDYIEGGVLAFVIVLNVTIGFWQEYRAEKRMDALRLLSSPSAMVLRDGKTIVISNPEVVPGDIVLLKMGDTVPADLRIFEAMNLACEEGQLTGESIPVEKMTENTITVPGSEKHAVSEGEVGIGDRVNMCYATTVVRKGRGRGIVTATGMTTEVGKIAASTSKKERKPGRSMNWHKYGKRQPVVGLAKRTYDLVGKFLGLTVGTPLQRKLSALAYILFGCAIILAMVVFGANHFDLRNEVIIYATSLGIAIIPESLVAVLTITMVVAVTVMRKANVVVRDLSALEALGGVTNICSDKTGTLTEGAMIVRQAWIPSSHLYTVHDSQNPSDPTKGRVAYSQVADESSPAVEQVDDADDEKPARDFDHERSAAGITFDVPDEKLNPKPRRPEPEPEMEVEMTDALDALLLSSALCNLATVRYDDDEERWQTTGEPTEIALQVFAHRFKMGKKSLEAKGWKQRAEFPFDSSIKRMSVIYDAPASAETSAIVEAANSIVFTKGAVERILDLCSHSGAGAERQPMTDEGRERVLDQMSRLASQGQRVLAVAYRPWDGRFTSKMSSSSSPAEDEALRTETESGLSLLGLVGIYDPPRRETKPSIGECSQAGIRVHMLTGDHPETAKAIAKEVGIIPKNLGVLPEHVAASVVQKATDFDKMTDAEIDELEELPLVIARCAPDTKTRMIEALRRRGAFMAMTGDGVNDAPSLSRADVGIAMGSGSDVAKSASKIVLTDDKFNSIVSAIREGRRMFDNIQKFVLHLLTSNVGEVILLVAGLGFIDDSGFSVFPVSPLQIIWINMVTSSFPAFGLGREQAAQDVMRKPPHDKKRGVFTNQIIVDMVVYGILMGTCTMCTFVIIIYGANGGDLGVDCNTTYSDACIPVFRARAATFAELTWLILISAWEFKSLRRSLFRLNPDDDSRFPLFKDLYANRFLFWSVILGALSVFPVVYIPYLNTNFFKHRGITWEWALSVAFTVVFVAGIELWKLCKRHFHLLEDRPVQRGVWGQGGPEDLGVKFRKTLSMSSFKTWASFSRKDTGDSTSKRAFPRGNVIQNMV</sequence>
<dbReference type="Pfam" id="PF00122">
    <property type="entry name" value="E1-E2_ATPase"/>
    <property type="match status" value="1"/>
</dbReference>
<comment type="cofactor">
    <cofactor evidence="1">
        <name>Mg(2+)</name>
        <dbReference type="ChEBI" id="CHEBI:18420"/>
    </cofactor>
</comment>
<dbReference type="SMART" id="SM00831">
    <property type="entry name" value="Cation_ATPase_N"/>
    <property type="match status" value="1"/>
</dbReference>
<comment type="similarity">
    <text evidence="18">Belongs to the cation transport ATPase (P-type) (TC 3.A.3) family. Type IID subfamily.</text>
</comment>
<feature type="domain" description="Cation-transporting P-type ATPase N-terminal" evidence="24">
    <location>
        <begin position="7"/>
        <end position="81"/>
    </location>
</feature>
<dbReference type="InterPro" id="IPR044492">
    <property type="entry name" value="P_typ_ATPase_HD_dom"/>
</dbReference>
<evidence type="ECO:0000313" key="25">
    <source>
        <dbReference type="EMBL" id="KYK58324.1"/>
    </source>
</evidence>
<dbReference type="AlphaFoldDB" id="A0A151GMH5"/>
<dbReference type="InterPro" id="IPR023298">
    <property type="entry name" value="ATPase_P-typ_TM_dom_sf"/>
</dbReference>
<evidence type="ECO:0000313" key="26">
    <source>
        <dbReference type="Proteomes" id="UP000076580"/>
    </source>
</evidence>
<feature type="transmembrane region" description="Helical" evidence="23">
    <location>
        <begin position="905"/>
        <end position="935"/>
    </location>
</feature>
<evidence type="ECO:0000256" key="16">
    <source>
        <dbReference type="ARBA" id="ARBA00023136"/>
    </source>
</evidence>
<feature type="transmembrane region" description="Helical" evidence="23">
    <location>
        <begin position="85"/>
        <end position="104"/>
    </location>
</feature>
<dbReference type="GeneID" id="63717980"/>
<dbReference type="Pfam" id="PF13246">
    <property type="entry name" value="Cation_ATPase"/>
    <property type="match status" value="1"/>
</dbReference>
<dbReference type="InterPro" id="IPR006068">
    <property type="entry name" value="ATPase_P-typ_cation-transptr_C"/>
</dbReference>
<dbReference type="InterPro" id="IPR008250">
    <property type="entry name" value="ATPase_P-typ_transduc_dom_A_sf"/>
</dbReference>
<keyword evidence="8" id="KW-0547">Nucleotide-binding</keyword>
<dbReference type="InterPro" id="IPR018303">
    <property type="entry name" value="ATPase_P-typ_P_site"/>
</dbReference>
<feature type="transmembrane region" description="Helical" evidence="23">
    <location>
        <begin position="865"/>
        <end position="884"/>
    </location>
</feature>
<dbReference type="Proteomes" id="UP000076580">
    <property type="component" value="Chromosome 02"/>
</dbReference>
<comment type="subcellular location">
    <subcellularLocation>
        <location evidence="2">Cell membrane</location>
        <topology evidence="2">Multi-pass membrane protein</topology>
    </subcellularLocation>
</comment>
<keyword evidence="17" id="KW-0739">Sodium transport</keyword>
<feature type="compositionally biased region" description="Basic and acidic residues" evidence="22">
    <location>
        <begin position="436"/>
        <end position="447"/>
    </location>
</feature>
<dbReference type="InterPro" id="IPR023299">
    <property type="entry name" value="ATPase_P-typ_cyto_dom_N"/>
</dbReference>
<protein>
    <recommendedName>
        <fullName evidence="19">P-type Na(+) transporter</fullName>
        <ecNumber evidence="19">7.2.2.3</ecNumber>
    </recommendedName>
</protein>
<dbReference type="InterPro" id="IPR001757">
    <property type="entry name" value="P_typ_ATPase"/>
</dbReference>
<keyword evidence="15" id="KW-0406">Ion transport</keyword>
<dbReference type="Pfam" id="PF00690">
    <property type="entry name" value="Cation_ATPase_N"/>
    <property type="match status" value="1"/>
</dbReference>
<dbReference type="FunFam" id="3.40.50.1000:FF:000047">
    <property type="entry name" value="Sodium P-type ATPase"/>
    <property type="match status" value="1"/>
</dbReference>
<evidence type="ECO:0000256" key="23">
    <source>
        <dbReference type="SAM" id="Phobius"/>
    </source>
</evidence>
<dbReference type="EC" id="7.2.2.3" evidence="19"/>
<dbReference type="Pfam" id="PF08282">
    <property type="entry name" value="Hydrolase_3"/>
    <property type="match status" value="1"/>
</dbReference>
<evidence type="ECO:0000256" key="5">
    <source>
        <dbReference type="ARBA" id="ARBA00022538"/>
    </source>
</evidence>
<dbReference type="InterPro" id="IPR023214">
    <property type="entry name" value="HAD_sf"/>
</dbReference>
<dbReference type="GO" id="GO:0016887">
    <property type="term" value="F:ATP hydrolysis activity"/>
    <property type="evidence" value="ECO:0007669"/>
    <property type="project" value="InterPro"/>
</dbReference>
<comment type="catalytic activity">
    <reaction evidence="21">
        <text>Na(+)(in) + ATP + H2O = Na(+)(out) + ADP + phosphate + H(+)</text>
        <dbReference type="Rhea" id="RHEA:14633"/>
        <dbReference type="ChEBI" id="CHEBI:15377"/>
        <dbReference type="ChEBI" id="CHEBI:15378"/>
        <dbReference type="ChEBI" id="CHEBI:29101"/>
        <dbReference type="ChEBI" id="CHEBI:30616"/>
        <dbReference type="ChEBI" id="CHEBI:43474"/>
        <dbReference type="ChEBI" id="CHEBI:456216"/>
        <dbReference type="EC" id="7.2.2.3"/>
    </reaction>
    <physiologicalReaction direction="left-to-right" evidence="21">
        <dbReference type="Rhea" id="RHEA:14634"/>
    </physiologicalReaction>
</comment>
<dbReference type="SUPFAM" id="SSF81653">
    <property type="entry name" value="Calcium ATPase, transduction domain A"/>
    <property type="match status" value="1"/>
</dbReference>
<keyword evidence="9" id="KW-0067">ATP-binding</keyword>
<comment type="caution">
    <text evidence="25">The sequence shown here is derived from an EMBL/GenBank/DDBJ whole genome shotgun (WGS) entry which is preliminary data.</text>
</comment>
<dbReference type="SFLD" id="SFLDS00003">
    <property type="entry name" value="Haloacid_Dehalogenase"/>
    <property type="match status" value="1"/>
</dbReference>
<evidence type="ECO:0000256" key="10">
    <source>
        <dbReference type="ARBA" id="ARBA00022842"/>
    </source>
</evidence>
<keyword evidence="26" id="KW-1185">Reference proteome</keyword>
<feature type="transmembrane region" description="Helical" evidence="23">
    <location>
        <begin position="1038"/>
        <end position="1058"/>
    </location>
</feature>
<dbReference type="PANTHER" id="PTHR42861">
    <property type="entry name" value="CALCIUM-TRANSPORTING ATPASE"/>
    <property type="match status" value="1"/>
</dbReference>
<evidence type="ECO:0000256" key="21">
    <source>
        <dbReference type="ARBA" id="ARBA00049499"/>
    </source>
</evidence>
<gene>
    <name evidence="25" type="ORF">DCS_05337</name>
</gene>
<evidence type="ECO:0000256" key="6">
    <source>
        <dbReference type="ARBA" id="ARBA00022692"/>
    </source>
</evidence>
<evidence type="ECO:0000256" key="12">
    <source>
        <dbReference type="ARBA" id="ARBA00022967"/>
    </source>
</evidence>
<comment type="catalytic activity">
    <reaction evidence="20">
        <text>K(+)(in) + ATP + H2O = K(+)(out) + ADP + phosphate + H(+)</text>
        <dbReference type="Rhea" id="RHEA:75815"/>
        <dbReference type="ChEBI" id="CHEBI:15377"/>
        <dbReference type="ChEBI" id="CHEBI:15378"/>
        <dbReference type="ChEBI" id="CHEBI:29103"/>
        <dbReference type="ChEBI" id="CHEBI:30616"/>
        <dbReference type="ChEBI" id="CHEBI:43474"/>
        <dbReference type="ChEBI" id="CHEBI:456216"/>
    </reaction>
</comment>